<organism evidence="1 2">
    <name type="scientific">Paenibacillus sabuli</name>
    <dbReference type="NCBI Taxonomy" id="2772509"/>
    <lineage>
        <taxon>Bacteria</taxon>
        <taxon>Bacillati</taxon>
        <taxon>Bacillota</taxon>
        <taxon>Bacilli</taxon>
        <taxon>Bacillales</taxon>
        <taxon>Paenibacillaceae</taxon>
        <taxon>Paenibacillus</taxon>
    </lineage>
</organism>
<reference evidence="1" key="1">
    <citation type="submission" date="2020-09" db="EMBL/GenBank/DDBJ databases">
        <title>A novel bacterium of genus Paenibacillus, isolated from South China Sea.</title>
        <authorList>
            <person name="Huang H."/>
            <person name="Mo K."/>
            <person name="Hu Y."/>
        </authorList>
    </citation>
    <scope>NUCLEOTIDE SEQUENCE</scope>
    <source>
        <strain evidence="1">IB182496</strain>
    </source>
</reference>
<evidence type="ECO:0000313" key="1">
    <source>
        <dbReference type="EMBL" id="MBD2847347.1"/>
    </source>
</evidence>
<dbReference type="Gene3D" id="3.30.470.20">
    <property type="entry name" value="ATP-grasp fold, B domain"/>
    <property type="match status" value="1"/>
</dbReference>
<evidence type="ECO:0000313" key="2">
    <source>
        <dbReference type="Proteomes" id="UP000621560"/>
    </source>
</evidence>
<dbReference type="Pfam" id="PF14398">
    <property type="entry name" value="ATPgrasp_YheCD"/>
    <property type="match status" value="1"/>
</dbReference>
<keyword evidence="2" id="KW-1185">Reference proteome</keyword>
<dbReference type="Proteomes" id="UP000621560">
    <property type="component" value="Unassembled WGS sequence"/>
</dbReference>
<dbReference type="SUPFAM" id="SSF56059">
    <property type="entry name" value="Glutathione synthetase ATP-binding domain-like"/>
    <property type="match status" value="1"/>
</dbReference>
<comment type="caution">
    <text evidence="1">The sequence shown here is derived from an EMBL/GenBank/DDBJ whole genome shotgun (WGS) entry which is preliminary data.</text>
</comment>
<dbReference type="AlphaFoldDB" id="A0A927BV07"/>
<protein>
    <submittedName>
        <fullName evidence="1">YheC/YheD family protein</fullName>
    </submittedName>
</protein>
<dbReference type="RefSeq" id="WP_190920454.1">
    <property type="nucleotide sequence ID" value="NZ_JACXIZ010000036.1"/>
</dbReference>
<name>A0A927BV07_9BACL</name>
<dbReference type="EMBL" id="JACXIZ010000036">
    <property type="protein sequence ID" value="MBD2847347.1"/>
    <property type="molecule type" value="Genomic_DNA"/>
</dbReference>
<accession>A0A927BV07</accession>
<proteinExistence type="predicted"/>
<gene>
    <name evidence="1" type="ORF">IDH44_19270</name>
</gene>
<sequence length="244" mass="26632">MPYSLSKLSKHKLLLGVPQLASALPPTAPLGREALSEMLERYEKLIVKPSLGSGGKGVRMVARDGSGYRVQSGTRSRRFGSRDALYAHLLAGMGSAKGMIQRRIPLATIEGRPFDLRVMVQRKSGGDWTVTGALAKVAGAGYIITNLARSGGRILTVSEAVRRSNIAGVGTDRIQAELVRLALASASRLRTRYNWIRTVGLDIGLDSSGKAWIIECNFSPANSLFNRLRDKTMYRRILSYSKRA</sequence>
<dbReference type="InterPro" id="IPR026838">
    <property type="entry name" value="YheC/D"/>
</dbReference>